<gene>
    <name evidence="1" type="ORF">OJ997_02920</name>
</gene>
<reference evidence="1" key="1">
    <citation type="submission" date="2022-10" db="EMBL/GenBank/DDBJ databases">
        <title>The WGS of Solirubrobacter phytolaccae KCTC 29190.</title>
        <authorList>
            <person name="Jiang Z."/>
        </authorList>
    </citation>
    <scope>NUCLEOTIDE SEQUENCE</scope>
    <source>
        <strain evidence="1">KCTC 29190</strain>
    </source>
</reference>
<sequence>MPWDEDQILLGGFPASLRDDVLSVLRALPPRTYPAMERREAVHVSGEEVAVPYRIHYPELEADTLVAMSDGQQLVAGCLYSRHGDGHVRERAIARVVDSTEPWVIPYVLSLLGEYVFQICALVHEEAPLTSPAYQDFARANRQFLALTENRANSYWGEYHRFRYPRRREYPALLALDQLRGCPDAEDAMLK</sequence>
<evidence type="ECO:0000313" key="2">
    <source>
        <dbReference type="Proteomes" id="UP001147653"/>
    </source>
</evidence>
<keyword evidence="2" id="KW-1185">Reference proteome</keyword>
<dbReference type="RefSeq" id="WP_270023503.1">
    <property type="nucleotide sequence ID" value="NZ_JAPDDP010000004.1"/>
</dbReference>
<organism evidence="1 2">
    <name type="scientific">Solirubrobacter phytolaccae</name>
    <dbReference type="NCBI Taxonomy" id="1404360"/>
    <lineage>
        <taxon>Bacteria</taxon>
        <taxon>Bacillati</taxon>
        <taxon>Actinomycetota</taxon>
        <taxon>Thermoleophilia</taxon>
        <taxon>Solirubrobacterales</taxon>
        <taxon>Solirubrobacteraceae</taxon>
        <taxon>Solirubrobacter</taxon>
    </lineage>
</organism>
<protein>
    <submittedName>
        <fullName evidence="1">Uncharacterized protein</fullName>
    </submittedName>
</protein>
<accession>A0A9X3N4A3</accession>
<dbReference type="EMBL" id="JAPDDP010000004">
    <property type="protein sequence ID" value="MDA0179236.1"/>
    <property type="molecule type" value="Genomic_DNA"/>
</dbReference>
<proteinExistence type="predicted"/>
<dbReference type="AlphaFoldDB" id="A0A9X3N4A3"/>
<name>A0A9X3N4A3_9ACTN</name>
<dbReference type="Proteomes" id="UP001147653">
    <property type="component" value="Unassembled WGS sequence"/>
</dbReference>
<comment type="caution">
    <text evidence="1">The sequence shown here is derived from an EMBL/GenBank/DDBJ whole genome shotgun (WGS) entry which is preliminary data.</text>
</comment>
<evidence type="ECO:0000313" key="1">
    <source>
        <dbReference type="EMBL" id="MDA0179236.1"/>
    </source>
</evidence>